<dbReference type="InterPro" id="IPR051796">
    <property type="entry name" value="ISF_SsuE-like"/>
</dbReference>
<evidence type="ECO:0000313" key="5">
    <source>
        <dbReference type="Proteomes" id="UP000036000"/>
    </source>
</evidence>
<accession>A0AAC8ZGZ4</accession>
<keyword evidence="1" id="KW-0285">Flavoprotein</keyword>
<protein>
    <submittedName>
        <fullName evidence="4">Multimeric flavodoxin WrbA</fullName>
    </submittedName>
</protein>
<organism evidence="4 5">
    <name type="scientific">Levilactobacillus koreensis</name>
    <dbReference type="NCBI Taxonomy" id="637971"/>
    <lineage>
        <taxon>Bacteria</taxon>
        <taxon>Bacillati</taxon>
        <taxon>Bacillota</taxon>
        <taxon>Bacilli</taxon>
        <taxon>Lactobacillales</taxon>
        <taxon>Lactobacillaceae</taxon>
        <taxon>Levilactobacillus</taxon>
    </lineage>
</organism>
<evidence type="ECO:0000256" key="2">
    <source>
        <dbReference type="ARBA" id="ARBA00022643"/>
    </source>
</evidence>
<dbReference type="SUPFAM" id="SSF52218">
    <property type="entry name" value="Flavoproteins"/>
    <property type="match status" value="1"/>
</dbReference>
<gene>
    <name evidence="4" type="ORF">ABN16_05560</name>
</gene>
<sequence>MTVLLFNASARKHGNTAALGERLLTGIPHTTIHLMDHHLNFVQDNRDTGRPQADPTDDYETLMTQMAVADDIVLATPVYWYDMAAPLKVFMDRWFDSYTNGFPFQGKRIYLLVVGADQPEIKAAGIANAIRYSCEWLKMDFRGVATVTADGPNDVAEMSTLPASFDALRLNLEKIV</sequence>
<evidence type="ECO:0000313" key="4">
    <source>
        <dbReference type="EMBL" id="AKP64512.1"/>
    </source>
</evidence>
<dbReference type="AlphaFoldDB" id="A0AAC8ZGZ4"/>
<dbReference type="RefSeq" id="WP_048733660.1">
    <property type="nucleotide sequence ID" value="NZ_CP012033.1"/>
</dbReference>
<dbReference type="InterPro" id="IPR029039">
    <property type="entry name" value="Flavoprotein-like_sf"/>
</dbReference>
<feature type="domain" description="NADPH-dependent FMN reductase-like" evidence="3">
    <location>
        <begin position="1"/>
        <end position="118"/>
    </location>
</feature>
<dbReference type="PANTHER" id="PTHR43278:SF4">
    <property type="entry name" value="NAD(P)H-DEPENDENT FMN-CONTAINING OXIDOREDUCTASE YWQN-RELATED"/>
    <property type="match status" value="1"/>
</dbReference>
<dbReference type="InterPro" id="IPR005025">
    <property type="entry name" value="FMN_Rdtase-like_dom"/>
</dbReference>
<dbReference type="Gene3D" id="3.40.50.360">
    <property type="match status" value="1"/>
</dbReference>
<dbReference type="PANTHER" id="PTHR43278">
    <property type="entry name" value="NAD(P)H-DEPENDENT FMN-CONTAINING OXIDOREDUCTASE YWQN-RELATED"/>
    <property type="match status" value="1"/>
</dbReference>
<keyword evidence="5" id="KW-1185">Reference proteome</keyword>
<proteinExistence type="predicted"/>
<dbReference type="GO" id="GO:0016491">
    <property type="term" value="F:oxidoreductase activity"/>
    <property type="evidence" value="ECO:0007669"/>
    <property type="project" value="InterPro"/>
</dbReference>
<reference evidence="4 5" key="1">
    <citation type="submission" date="2015-07" db="EMBL/GenBank/DDBJ databases">
        <title>Lactobacillus korensis/26-25/ whole genome sequencing.</title>
        <authorList>
            <person name="Kim M.K."/>
            <person name="Im W.-T."/>
            <person name="Srinivasan S."/>
            <person name="Lee J.-J."/>
        </authorList>
    </citation>
    <scope>NUCLEOTIDE SEQUENCE [LARGE SCALE GENOMIC DNA]</scope>
    <source>
        <strain evidence="4 5">26-25</strain>
    </source>
</reference>
<keyword evidence="2" id="KW-0288">FMN</keyword>
<dbReference type="EMBL" id="CP012033">
    <property type="protein sequence ID" value="AKP64512.1"/>
    <property type="molecule type" value="Genomic_DNA"/>
</dbReference>
<dbReference type="Pfam" id="PF03358">
    <property type="entry name" value="FMN_red"/>
    <property type="match status" value="1"/>
</dbReference>
<evidence type="ECO:0000259" key="3">
    <source>
        <dbReference type="Pfam" id="PF03358"/>
    </source>
</evidence>
<dbReference type="Proteomes" id="UP000036000">
    <property type="component" value="Chromosome"/>
</dbReference>
<evidence type="ECO:0000256" key="1">
    <source>
        <dbReference type="ARBA" id="ARBA00022630"/>
    </source>
</evidence>
<name>A0AAC8ZGZ4_9LACO</name>
<dbReference type="KEGG" id="lko:ABN16_05560"/>